<accession>A0ABP8CBH3</accession>
<gene>
    <name evidence="1" type="ORF">GCM10022291_22800</name>
</gene>
<protein>
    <submittedName>
        <fullName evidence="1">Uncharacterized protein</fullName>
    </submittedName>
</protein>
<evidence type="ECO:0000313" key="1">
    <source>
        <dbReference type="EMBL" id="GAA4237007.1"/>
    </source>
</evidence>
<name>A0ABP8CBH3_9FLAO</name>
<dbReference type="Proteomes" id="UP001501496">
    <property type="component" value="Unassembled WGS sequence"/>
</dbReference>
<keyword evidence="2" id="KW-1185">Reference proteome</keyword>
<sequence>MEVTTLSVSNPPGQPLAQSNLKIRKLEAQINFAFNSTSIKPFSPLVQASFGITGDLQISAVVYLASCESPQLSAVNQESIILNSDKTQLNFFIVYDALEKSNQTFDAYRIDFIVKNPPKDLVQIQTFLWGKESMASGGTITVLN</sequence>
<organism evidence="1 2">
    <name type="scientific">Postechiella marina</name>
    <dbReference type="NCBI Taxonomy" id="943941"/>
    <lineage>
        <taxon>Bacteria</taxon>
        <taxon>Pseudomonadati</taxon>
        <taxon>Bacteroidota</taxon>
        <taxon>Flavobacteriia</taxon>
        <taxon>Flavobacteriales</taxon>
        <taxon>Flavobacteriaceae</taxon>
        <taxon>Postechiella</taxon>
    </lineage>
</organism>
<proteinExistence type="predicted"/>
<reference evidence="2" key="1">
    <citation type="journal article" date="2019" name="Int. J. Syst. Evol. Microbiol.">
        <title>The Global Catalogue of Microorganisms (GCM) 10K type strain sequencing project: providing services to taxonomists for standard genome sequencing and annotation.</title>
        <authorList>
            <consortium name="The Broad Institute Genomics Platform"/>
            <consortium name="The Broad Institute Genome Sequencing Center for Infectious Disease"/>
            <person name="Wu L."/>
            <person name="Ma J."/>
        </authorList>
    </citation>
    <scope>NUCLEOTIDE SEQUENCE [LARGE SCALE GENOMIC DNA]</scope>
    <source>
        <strain evidence="2">JCM 17630</strain>
    </source>
</reference>
<evidence type="ECO:0000313" key="2">
    <source>
        <dbReference type="Proteomes" id="UP001501496"/>
    </source>
</evidence>
<dbReference type="EMBL" id="BAABCA010000004">
    <property type="protein sequence ID" value="GAA4237007.1"/>
    <property type="molecule type" value="Genomic_DNA"/>
</dbReference>
<dbReference type="RefSeq" id="WP_344788368.1">
    <property type="nucleotide sequence ID" value="NZ_BAABCA010000004.1"/>
</dbReference>
<comment type="caution">
    <text evidence="1">The sequence shown here is derived from an EMBL/GenBank/DDBJ whole genome shotgun (WGS) entry which is preliminary data.</text>
</comment>